<dbReference type="Proteomes" id="UP000014303">
    <property type="component" value="Unassembled WGS sequence"/>
</dbReference>
<evidence type="ECO:0000313" key="1">
    <source>
        <dbReference type="EMBL" id="EPC53097.1"/>
    </source>
</evidence>
<dbReference type="AlphaFoldDB" id="A0A8E0II47"/>
<accession>A0A8E0II47</accession>
<comment type="caution">
    <text evidence="1">The sequence shown here is derived from an EMBL/GenBank/DDBJ whole genome shotgun (WGS) entry which is preliminary data.</text>
</comment>
<gene>
    <name evidence="1" type="ORF">Lpp7_06058</name>
</gene>
<evidence type="ECO:0000313" key="2">
    <source>
        <dbReference type="Proteomes" id="UP000014303"/>
    </source>
</evidence>
<name>A0A8E0II47_LACPA</name>
<proteinExistence type="predicted"/>
<sequence>MQDIVKNSMVLAQLAVDESAGYEPLIVILPVTMMKTACDAAAFLSRRSH</sequence>
<reference evidence="1 2" key="1">
    <citation type="journal article" date="2013" name="PLoS ONE">
        <title>Lactobacillus paracasei comparative genomics: towards species pan-genome definition and exploitation of diversity.</title>
        <authorList>
            <person name="Smokvina T."/>
            <person name="Wels M."/>
            <person name="Polka J."/>
            <person name="Chervaux C."/>
            <person name="Brisse S."/>
            <person name="Boekhorst J."/>
            <person name="van Hylckama Vlieg J.E."/>
            <person name="Siezen R.J."/>
        </authorList>
    </citation>
    <scope>NUCLEOTIDE SEQUENCE [LARGE SCALE GENOMIC DNA]</scope>
    <source>
        <strain evidence="1 2">Lpp7</strain>
    </source>
</reference>
<protein>
    <submittedName>
        <fullName evidence="1">Uncharacterized protein</fullName>
    </submittedName>
</protein>
<dbReference type="EMBL" id="ANJV01000069">
    <property type="protein sequence ID" value="EPC53097.1"/>
    <property type="molecule type" value="Genomic_DNA"/>
</dbReference>
<organism evidence="1 2">
    <name type="scientific">Lacticaseibacillus paracasei subsp. paracasei Lpp7</name>
    <dbReference type="NCBI Taxonomy" id="1256200"/>
    <lineage>
        <taxon>Bacteria</taxon>
        <taxon>Bacillati</taxon>
        <taxon>Bacillota</taxon>
        <taxon>Bacilli</taxon>
        <taxon>Lactobacillales</taxon>
        <taxon>Lactobacillaceae</taxon>
        <taxon>Lacticaseibacillus</taxon>
    </lineage>
</organism>